<dbReference type="EMBL" id="KQ460954">
    <property type="protein sequence ID" value="KPJ10260.1"/>
    <property type="molecule type" value="Genomic_DNA"/>
</dbReference>
<evidence type="ECO:0000256" key="5">
    <source>
        <dbReference type="ARBA" id="ARBA00023136"/>
    </source>
</evidence>
<feature type="transmembrane region" description="Helical" evidence="6">
    <location>
        <begin position="71"/>
        <end position="92"/>
    </location>
</feature>
<keyword evidence="5 6" id="KW-0472">Membrane</keyword>
<evidence type="ECO:0000313" key="7">
    <source>
        <dbReference type="EMBL" id="KPJ10260.1"/>
    </source>
</evidence>
<dbReference type="Pfam" id="PF07114">
    <property type="entry name" value="TMEM126"/>
    <property type="match status" value="1"/>
</dbReference>
<dbReference type="GO" id="GO:0032981">
    <property type="term" value="P:mitochondrial respiratory chain complex I assembly"/>
    <property type="evidence" value="ECO:0007669"/>
    <property type="project" value="TreeGrafter"/>
</dbReference>
<evidence type="ECO:0000256" key="1">
    <source>
        <dbReference type="ARBA" id="ARBA00004225"/>
    </source>
</evidence>
<feature type="transmembrane region" description="Helical" evidence="6">
    <location>
        <begin position="40"/>
        <end position="59"/>
    </location>
</feature>
<proteinExistence type="predicted"/>
<dbReference type="PANTHER" id="PTHR16296">
    <property type="entry name" value="UNCHARACTERIZED HYPOTHALAMUS PROTEIN HT007"/>
    <property type="match status" value="1"/>
</dbReference>
<sequence length="217" mass="24501">MALIKSKDIPEDAVVLTEMEATTYIWDIVSNWKTFSDTWALRYSPAILGAINGVCGLLINNHFRHKLKLGTYGYFASVIPITVMPGVLTALFHRHIISTDMLLMKLDACPICYEVRSGVTQVALGTAYPLLLAPTCALMLASRYGTYRVPDLIEGPKAIFNFLRIKTRPFNATLTYMIAIQMIASSILTYYEMRNTFTLKRKLMEIEKKVMEENGMV</sequence>
<dbReference type="InParanoid" id="A0A0N1INN6"/>
<dbReference type="KEGG" id="pmac:106715959"/>
<dbReference type="PANTHER" id="PTHR16296:SF2">
    <property type="entry name" value="TRANSMEMBRANE PROTEIN 126A"/>
    <property type="match status" value="1"/>
</dbReference>
<comment type="subcellular location">
    <subcellularLocation>
        <location evidence="1">Mitochondrion membrane</location>
        <topology evidence="1">Multi-pass membrane protein</topology>
    </subcellularLocation>
</comment>
<evidence type="ECO:0000313" key="8">
    <source>
        <dbReference type="Proteomes" id="UP000053240"/>
    </source>
</evidence>
<keyword evidence="8" id="KW-1185">Reference proteome</keyword>
<evidence type="ECO:0000256" key="2">
    <source>
        <dbReference type="ARBA" id="ARBA00022692"/>
    </source>
</evidence>
<accession>A0A0N1INN6</accession>
<evidence type="ECO:0000256" key="3">
    <source>
        <dbReference type="ARBA" id="ARBA00022989"/>
    </source>
</evidence>
<dbReference type="InterPro" id="IPR009801">
    <property type="entry name" value="TMEM126"/>
</dbReference>
<reference evidence="7 8" key="1">
    <citation type="journal article" date="2015" name="Nat. Commun.">
        <title>Outbred genome sequencing and CRISPR/Cas9 gene editing in butterflies.</title>
        <authorList>
            <person name="Li X."/>
            <person name="Fan D."/>
            <person name="Zhang W."/>
            <person name="Liu G."/>
            <person name="Zhang L."/>
            <person name="Zhao L."/>
            <person name="Fang X."/>
            <person name="Chen L."/>
            <person name="Dong Y."/>
            <person name="Chen Y."/>
            <person name="Ding Y."/>
            <person name="Zhao R."/>
            <person name="Feng M."/>
            <person name="Zhu Y."/>
            <person name="Feng Y."/>
            <person name="Jiang X."/>
            <person name="Zhu D."/>
            <person name="Xiang H."/>
            <person name="Feng X."/>
            <person name="Li S."/>
            <person name="Wang J."/>
            <person name="Zhang G."/>
            <person name="Kronforst M.R."/>
            <person name="Wang W."/>
        </authorList>
    </citation>
    <scope>NUCLEOTIDE SEQUENCE [LARGE SCALE GENOMIC DNA]</scope>
    <source>
        <strain evidence="7">Ya'a_city_454_Pm</strain>
        <tissue evidence="7">Whole body</tissue>
    </source>
</reference>
<dbReference type="FunCoup" id="A0A0N1INN6">
    <property type="interactions" value="356"/>
</dbReference>
<gene>
    <name evidence="7" type="ORF">RR48_04292</name>
</gene>
<evidence type="ECO:0000256" key="4">
    <source>
        <dbReference type="ARBA" id="ARBA00023128"/>
    </source>
</evidence>
<keyword evidence="4" id="KW-0496">Mitochondrion</keyword>
<dbReference type="OrthoDB" id="6234762at2759"/>
<dbReference type="STRING" id="76193.A0A0N1INN6"/>
<name>A0A0N1INN6_PAPMA</name>
<dbReference type="Proteomes" id="UP000053240">
    <property type="component" value="Unassembled WGS sequence"/>
</dbReference>
<keyword evidence="2 6" id="KW-0812">Transmembrane</keyword>
<feature type="transmembrane region" description="Helical" evidence="6">
    <location>
        <begin position="170"/>
        <end position="191"/>
    </location>
</feature>
<dbReference type="GO" id="GO:0031966">
    <property type="term" value="C:mitochondrial membrane"/>
    <property type="evidence" value="ECO:0007669"/>
    <property type="project" value="UniProtKB-SubCell"/>
</dbReference>
<protein>
    <submittedName>
        <fullName evidence="7">Transmembrane protein 126A</fullName>
    </submittedName>
</protein>
<evidence type="ECO:0000256" key="6">
    <source>
        <dbReference type="SAM" id="Phobius"/>
    </source>
</evidence>
<keyword evidence="3 6" id="KW-1133">Transmembrane helix</keyword>
<organism evidence="7 8">
    <name type="scientific">Papilio machaon</name>
    <name type="common">Old World swallowtail butterfly</name>
    <dbReference type="NCBI Taxonomy" id="76193"/>
    <lineage>
        <taxon>Eukaryota</taxon>
        <taxon>Metazoa</taxon>
        <taxon>Ecdysozoa</taxon>
        <taxon>Arthropoda</taxon>
        <taxon>Hexapoda</taxon>
        <taxon>Insecta</taxon>
        <taxon>Pterygota</taxon>
        <taxon>Neoptera</taxon>
        <taxon>Endopterygota</taxon>
        <taxon>Lepidoptera</taxon>
        <taxon>Glossata</taxon>
        <taxon>Ditrysia</taxon>
        <taxon>Papilionoidea</taxon>
        <taxon>Papilionidae</taxon>
        <taxon>Papilioninae</taxon>
        <taxon>Papilio</taxon>
    </lineage>
</organism>
<dbReference type="AlphaFoldDB" id="A0A0N1INN6"/>